<dbReference type="AlphaFoldDB" id="N8UXB6"/>
<dbReference type="eggNOG" id="COG2030">
    <property type="taxonomic scope" value="Bacteria"/>
</dbReference>
<evidence type="ECO:0000313" key="2">
    <source>
        <dbReference type="EMBL" id="ENU92035.1"/>
    </source>
</evidence>
<dbReference type="Proteomes" id="UP000013049">
    <property type="component" value="Unassembled WGS sequence"/>
</dbReference>
<dbReference type="InterPro" id="IPR002539">
    <property type="entry name" value="MaoC-like_dom"/>
</dbReference>
<accession>N8UXB6</accession>
<dbReference type="Pfam" id="PF01575">
    <property type="entry name" value="MaoC_dehydratas"/>
    <property type="match status" value="1"/>
</dbReference>
<dbReference type="InterPro" id="IPR029069">
    <property type="entry name" value="HotDog_dom_sf"/>
</dbReference>
<gene>
    <name evidence="2" type="ORF">F971_03128</name>
</gene>
<dbReference type="RefSeq" id="WP_004772990.1">
    <property type="nucleotide sequence ID" value="NZ_KB849357.1"/>
</dbReference>
<proteinExistence type="predicted"/>
<protein>
    <recommendedName>
        <fullName evidence="1">MaoC-like domain-containing protein</fullName>
    </recommendedName>
</protein>
<dbReference type="SUPFAM" id="SSF54637">
    <property type="entry name" value="Thioesterase/thiol ester dehydrase-isomerase"/>
    <property type="match status" value="1"/>
</dbReference>
<evidence type="ECO:0000313" key="3">
    <source>
        <dbReference type="Proteomes" id="UP000013049"/>
    </source>
</evidence>
<feature type="domain" description="MaoC-like" evidence="1">
    <location>
        <begin position="18"/>
        <end position="107"/>
    </location>
</feature>
<dbReference type="Gene3D" id="3.10.129.10">
    <property type="entry name" value="Hotdog Thioesterase"/>
    <property type="match status" value="1"/>
</dbReference>
<comment type="caution">
    <text evidence="2">The sequence shown here is derived from an EMBL/GenBank/DDBJ whole genome shotgun (WGS) entry which is preliminary data.</text>
</comment>
<dbReference type="PANTHER" id="PTHR43664:SF1">
    <property type="entry name" value="BETA-METHYLMALYL-COA DEHYDRATASE"/>
    <property type="match status" value="1"/>
</dbReference>
<reference evidence="2 3" key="1">
    <citation type="submission" date="2013-02" db="EMBL/GenBank/DDBJ databases">
        <title>The Genome Sequence of Acinetobacter sp. NIPH 758.</title>
        <authorList>
            <consortium name="The Broad Institute Genome Sequencing Platform"/>
            <consortium name="The Broad Institute Genome Sequencing Center for Infectious Disease"/>
            <person name="Cerqueira G."/>
            <person name="Feldgarden M."/>
            <person name="Courvalin P."/>
            <person name="Perichon B."/>
            <person name="Grillot-Courvalin C."/>
            <person name="Clermont D."/>
            <person name="Rocha E."/>
            <person name="Yoon E.-J."/>
            <person name="Nemec A."/>
            <person name="Walker B."/>
            <person name="Young S.K."/>
            <person name="Zeng Q."/>
            <person name="Gargeya S."/>
            <person name="Fitzgerald M."/>
            <person name="Haas B."/>
            <person name="Abouelleil A."/>
            <person name="Alvarado L."/>
            <person name="Arachchi H.M."/>
            <person name="Berlin A.M."/>
            <person name="Chapman S.B."/>
            <person name="Dewar J."/>
            <person name="Goldberg J."/>
            <person name="Griggs A."/>
            <person name="Gujja S."/>
            <person name="Hansen M."/>
            <person name="Howarth C."/>
            <person name="Imamovic A."/>
            <person name="Larimer J."/>
            <person name="McCowan C."/>
            <person name="Murphy C."/>
            <person name="Neiman D."/>
            <person name="Pearson M."/>
            <person name="Priest M."/>
            <person name="Roberts A."/>
            <person name="Saif S."/>
            <person name="Shea T."/>
            <person name="Sisk P."/>
            <person name="Sykes S."/>
            <person name="Wortman J."/>
            <person name="Nusbaum C."/>
            <person name="Birren B."/>
        </authorList>
    </citation>
    <scope>NUCLEOTIDE SEQUENCE [LARGE SCALE GENOMIC DNA]</scope>
    <source>
        <strain evidence="2 3">NIPH 758</strain>
    </source>
</reference>
<dbReference type="PANTHER" id="PTHR43664">
    <property type="entry name" value="MONOAMINE OXIDASE-RELATED"/>
    <property type="match status" value="1"/>
</dbReference>
<sequence>MNKIYIDDLNIGDVFNSETFEFTKEKIIDFAKEFDPQTFHCDEKLAKECFFKELVASGLHTNAVTMKLLVGSVPLVNGIVGVSLDVNWYHPIKPGDIVFLRTEITDISMSLKDPRKGYIFSNHDLYNQQGVFCQRIKAKLLSLKKN</sequence>
<dbReference type="EMBL" id="APPC01000018">
    <property type="protein sequence ID" value="ENU92035.1"/>
    <property type="molecule type" value="Genomic_DNA"/>
</dbReference>
<evidence type="ECO:0000259" key="1">
    <source>
        <dbReference type="Pfam" id="PF01575"/>
    </source>
</evidence>
<dbReference type="HOGENOM" id="CLU_094876_1_0_6"/>
<name>N8UXB6_9GAMM</name>
<organism evidence="2 3">
    <name type="scientific">Acinetobacter vivianii</name>
    <dbReference type="NCBI Taxonomy" id="1776742"/>
    <lineage>
        <taxon>Bacteria</taxon>
        <taxon>Pseudomonadati</taxon>
        <taxon>Pseudomonadota</taxon>
        <taxon>Gammaproteobacteria</taxon>
        <taxon>Moraxellales</taxon>
        <taxon>Moraxellaceae</taxon>
        <taxon>Acinetobacter</taxon>
    </lineage>
</organism>
<dbReference type="InterPro" id="IPR052342">
    <property type="entry name" value="MCH/BMMD"/>
</dbReference>